<organism evidence="1">
    <name type="scientific">marine sediment metagenome</name>
    <dbReference type="NCBI Taxonomy" id="412755"/>
    <lineage>
        <taxon>unclassified sequences</taxon>
        <taxon>metagenomes</taxon>
        <taxon>ecological metagenomes</taxon>
    </lineage>
</organism>
<comment type="caution">
    <text evidence="1">The sequence shown here is derived from an EMBL/GenBank/DDBJ whole genome shotgun (WGS) entry which is preliminary data.</text>
</comment>
<reference evidence="1" key="1">
    <citation type="journal article" date="2015" name="Nature">
        <title>Complex archaea that bridge the gap between prokaryotes and eukaryotes.</title>
        <authorList>
            <person name="Spang A."/>
            <person name="Saw J.H."/>
            <person name="Jorgensen S.L."/>
            <person name="Zaremba-Niedzwiedzka K."/>
            <person name="Martijn J."/>
            <person name="Lind A.E."/>
            <person name="van Eijk R."/>
            <person name="Schleper C."/>
            <person name="Guy L."/>
            <person name="Ettema T.J."/>
        </authorList>
    </citation>
    <scope>NUCLEOTIDE SEQUENCE</scope>
</reference>
<sequence length="108" mass="12332">MGLFNKKDNGINWQKEVFDISKALPDMSRQLGNIDSKFNDHVDAGREQRKEDKIWQAKLLQNSLECVKGKQIDNMQVEVDTLNKDKIKREGKFLGVKLVYAVILGVLG</sequence>
<feature type="non-terminal residue" evidence="1">
    <location>
        <position position="108"/>
    </location>
</feature>
<proteinExistence type="predicted"/>
<name>A0A0F9KTP0_9ZZZZ</name>
<evidence type="ECO:0000313" key="1">
    <source>
        <dbReference type="EMBL" id="KKM18735.1"/>
    </source>
</evidence>
<accession>A0A0F9KTP0</accession>
<protein>
    <submittedName>
        <fullName evidence="1">Uncharacterized protein</fullName>
    </submittedName>
</protein>
<gene>
    <name evidence="1" type="ORF">LCGC14_1662630</name>
</gene>
<dbReference type="EMBL" id="LAZR01014156">
    <property type="protein sequence ID" value="KKM18735.1"/>
    <property type="molecule type" value="Genomic_DNA"/>
</dbReference>
<dbReference type="AlphaFoldDB" id="A0A0F9KTP0"/>